<keyword evidence="2" id="KW-1185">Reference proteome</keyword>
<protein>
    <submittedName>
        <fullName evidence="1">Uncharacterized protein</fullName>
    </submittedName>
</protein>
<comment type="caution">
    <text evidence="1">The sequence shown here is derived from an EMBL/GenBank/DDBJ whole genome shotgun (WGS) entry which is preliminary data.</text>
</comment>
<organism evidence="1 2">
    <name type="scientific">Mesorhizobium zhangyense</name>
    <dbReference type="NCBI Taxonomy" id="1776730"/>
    <lineage>
        <taxon>Bacteria</taxon>
        <taxon>Pseudomonadati</taxon>
        <taxon>Pseudomonadota</taxon>
        <taxon>Alphaproteobacteria</taxon>
        <taxon>Hyphomicrobiales</taxon>
        <taxon>Phyllobacteriaceae</taxon>
        <taxon>Mesorhizobium</taxon>
    </lineage>
</organism>
<name>A0A7C9R4S6_9HYPH</name>
<dbReference type="RefSeq" id="WP_165114363.1">
    <property type="nucleotide sequence ID" value="NZ_JAAKZG010000001.1"/>
</dbReference>
<evidence type="ECO:0000313" key="1">
    <source>
        <dbReference type="EMBL" id="NGN40140.1"/>
    </source>
</evidence>
<accession>A0A7C9R4S6</accession>
<sequence length="97" mass="11159">MDNSDLAELFTEQAEWRESKAEAFPNDDRNLDAAKLLRHLADTAQIVPPGVIKAAEELYEDAPDVETWHEMIKQIGFHRFPDNAEKFLRDYIAARTT</sequence>
<evidence type="ECO:0000313" key="2">
    <source>
        <dbReference type="Proteomes" id="UP000481252"/>
    </source>
</evidence>
<dbReference type="EMBL" id="JAAKZG010000001">
    <property type="protein sequence ID" value="NGN40140.1"/>
    <property type="molecule type" value="Genomic_DNA"/>
</dbReference>
<dbReference type="AlphaFoldDB" id="A0A7C9R4S6"/>
<gene>
    <name evidence="1" type="ORF">G6N74_03600</name>
</gene>
<reference evidence="1 2" key="1">
    <citation type="submission" date="2020-02" db="EMBL/GenBank/DDBJ databases">
        <title>Genome sequence of the type strain CGMCC 1.15528 of Mesorhizobium zhangyense.</title>
        <authorList>
            <person name="Gao J."/>
            <person name="Sun J."/>
        </authorList>
    </citation>
    <scope>NUCLEOTIDE SEQUENCE [LARGE SCALE GENOMIC DNA]</scope>
    <source>
        <strain evidence="1 2">CGMCC 1.15528</strain>
    </source>
</reference>
<proteinExistence type="predicted"/>
<dbReference type="Proteomes" id="UP000481252">
    <property type="component" value="Unassembled WGS sequence"/>
</dbReference>